<dbReference type="Gene3D" id="3.80.10.10">
    <property type="entry name" value="Ribonuclease Inhibitor"/>
    <property type="match status" value="1"/>
</dbReference>
<protein>
    <recommendedName>
        <fullName evidence="4">F-box domain-containing protein</fullName>
    </recommendedName>
</protein>
<proteinExistence type="predicted"/>
<feature type="compositionally biased region" description="Acidic residues" evidence="1">
    <location>
        <begin position="689"/>
        <end position="707"/>
    </location>
</feature>
<evidence type="ECO:0000313" key="3">
    <source>
        <dbReference type="Proteomes" id="UP001203297"/>
    </source>
</evidence>
<dbReference type="InterPro" id="IPR032675">
    <property type="entry name" value="LRR_dom_sf"/>
</dbReference>
<sequence length="707" mass="79532">MLFGLGAHRGGTRAYTPYHSAAPRDFCSLTDSASYLQKLGVVLQGLAGTQLLHPPHYDPLDFLMKAFPSENEVEEEADKCCRRRRKTGKERRRRWRKRSKKLGWHSARGGFVPTALVRMRHYLIRRPSKYGAREISSPHFPLPAAHCHFPATTLAYWYPHTRTYFMVSTDQGMEDPELLRNAIDDELKSLEESARALKHRRNALAPISCLPSETIAIIFSFLSLPEKYVRILTGYGQDTLAWLRVSHHHSHSVDLQGTLDQLVSSASSLEWLSLIVEDELHMSLGLPVPAKIPYTLFDGIAPRLSRLQLDHCDISWKSPLLKSLRILELHTLSPFERPSLEDWLDAMGQMLQLETLVVHFATPMASSDSATIAEPQRIITHPSLIQLNISASAADCALALTHLVLPALTRVRVDVHSDQPGGDDVLTVVPYFGRNAHGPQDEEPLQSILVSGEQTLTEIVVWTVPDADVDVKNPVTLISATTSARAVFTASCRTWRFGTDAKIVDAALTALPINSLTTLTAQNSTHFPAQLWLDHAPRWPLLERVRLVDYEAKGSFTDALAENTSSEVPLLPSLTKLTLMNTIFSDEKYKFRDMLMGRIEQGVPLECLDLHLCEVTDRTVQFLEEVVVDVQGPSEGFRPTVRWPTLSNWTRDMGLLLFHRDDDDEDEDESDDDFSDDVIINPWFHGYLDDEEDEEEGEGEGIEEGLE</sequence>
<evidence type="ECO:0000256" key="1">
    <source>
        <dbReference type="SAM" id="MobiDB-lite"/>
    </source>
</evidence>
<dbReference type="AlphaFoldDB" id="A0AAD4QLX4"/>
<evidence type="ECO:0008006" key="4">
    <source>
        <dbReference type="Google" id="ProtNLM"/>
    </source>
</evidence>
<dbReference type="EMBL" id="WTXG01000035">
    <property type="protein sequence ID" value="KAI0297573.1"/>
    <property type="molecule type" value="Genomic_DNA"/>
</dbReference>
<keyword evidence="3" id="KW-1185">Reference proteome</keyword>
<evidence type="ECO:0000313" key="2">
    <source>
        <dbReference type="EMBL" id="KAI0297573.1"/>
    </source>
</evidence>
<dbReference type="Proteomes" id="UP001203297">
    <property type="component" value="Unassembled WGS sequence"/>
</dbReference>
<name>A0AAD4QLX4_9AGAM</name>
<reference evidence="2" key="1">
    <citation type="journal article" date="2022" name="New Phytol.">
        <title>Evolutionary transition to the ectomycorrhizal habit in the genomes of a hyperdiverse lineage of mushroom-forming fungi.</title>
        <authorList>
            <person name="Looney B."/>
            <person name="Miyauchi S."/>
            <person name="Morin E."/>
            <person name="Drula E."/>
            <person name="Courty P.E."/>
            <person name="Kohler A."/>
            <person name="Kuo A."/>
            <person name="LaButti K."/>
            <person name="Pangilinan J."/>
            <person name="Lipzen A."/>
            <person name="Riley R."/>
            <person name="Andreopoulos W."/>
            <person name="He G."/>
            <person name="Johnson J."/>
            <person name="Nolan M."/>
            <person name="Tritt A."/>
            <person name="Barry K.W."/>
            <person name="Grigoriev I.V."/>
            <person name="Nagy L.G."/>
            <person name="Hibbett D."/>
            <person name="Henrissat B."/>
            <person name="Matheny P.B."/>
            <person name="Labbe J."/>
            <person name="Martin F.M."/>
        </authorList>
    </citation>
    <scope>NUCLEOTIDE SEQUENCE</scope>
    <source>
        <strain evidence="2">BPL690</strain>
    </source>
</reference>
<accession>A0AAD4QLX4</accession>
<feature type="region of interest" description="Disordered" evidence="1">
    <location>
        <begin position="685"/>
        <end position="707"/>
    </location>
</feature>
<comment type="caution">
    <text evidence="2">The sequence shown here is derived from an EMBL/GenBank/DDBJ whole genome shotgun (WGS) entry which is preliminary data.</text>
</comment>
<gene>
    <name evidence="2" type="ORF">B0F90DRAFT_1669361</name>
</gene>
<dbReference type="SUPFAM" id="SSF52047">
    <property type="entry name" value="RNI-like"/>
    <property type="match status" value="1"/>
</dbReference>
<organism evidence="2 3">
    <name type="scientific">Multifurca ochricompacta</name>
    <dbReference type="NCBI Taxonomy" id="376703"/>
    <lineage>
        <taxon>Eukaryota</taxon>
        <taxon>Fungi</taxon>
        <taxon>Dikarya</taxon>
        <taxon>Basidiomycota</taxon>
        <taxon>Agaricomycotina</taxon>
        <taxon>Agaricomycetes</taxon>
        <taxon>Russulales</taxon>
        <taxon>Russulaceae</taxon>
        <taxon>Multifurca</taxon>
    </lineage>
</organism>